<name>A0ABP0MMX2_9DINO</name>
<dbReference type="EMBL" id="CAXAMM010022223">
    <property type="protein sequence ID" value="CAK9051429.1"/>
    <property type="molecule type" value="Genomic_DNA"/>
</dbReference>
<protein>
    <submittedName>
        <fullName evidence="1">Ankyrin-1</fullName>
    </submittedName>
</protein>
<sequence length="121" mass="13567">MYVVKVSDFMQMSGPPEPHHVLREKGLLHEWRAGMFVIFISHQWLGAKAPDPMGTQMAVLRDAMKGLTTGNLKVEADLTSMDVHKALHPSTYEQSANGYIFLDWFAIPQITARAAGVNEER</sequence>
<gene>
    <name evidence="1" type="ORF">SCF082_LOCUS28227</name>
</gene>
<proteinExistence type="predicted"/>
<accession>A0ABP0MMX2</accession>
<reference evidence="1 2" key="1">
    <citation type="submission" date="2024-02" db="EMBL/GenBank/DDBJ databases">
        <authorList>
            <person name="Chen Y."/>
            <person name="Shah S."/>
            <person name="Dougan E. K."/>
            <person name="Thang M."/>
            <person name="Chan C."/>
        </authorList>
    </citation>
    <scope>NUCLEOTIDE SEQUENCE [LARGE SCALE GENOMIC DNA]</scope>
</reference>
<evidence type="ECO:0000313" key="1">
    <source>
        <dbReference type="EMBL" id="CAK9051429.1"/>
    </source>
</evidence>
<evidence type="ECO:0000313" key="2">
    <source>
        <dbReference type="Proteomes" id="UP001642464"/>
    </source>
</evidence>
<comment type="caution">
    <text evidence="1">The sequence shown here is derived from an EMBL/GenBank/DDBJ whole genome shotgun (WGS) entry which is preliminary data.</text>
</comment>
<keyword evidence="2" id="KW-1185">Reference proteome</keyword>
<dbReference type="Proteomes" id="UP001642464">
    <property type="component" value="Unassembled WGS sequence"/>
</dbReference>
<organism evidence="1 2">
    <name type="scientific">Durusdinium trenchii</name>
    <dbReference type="NCBI Taxonomy" id="1381693"/>
    <lineage>
        <taxon>Eukaryota</taxon>
        <taxon>Sar</taxon>
        <taxon>Alveolata</taxon>
        <taxon>Dinophyceae</taxon>
        <taxon>Suessiales</taxon>
        <taxon>Symbiodiniaceae</taxon>
        <taxon>Durusdinium</taxon>
    </lineage>
</organism>